<reference evidence="2 3" key="1">
    <citation type="submission" date="2020-08" db="EMBL/GenBank/DDBJ databases">
        <title>Genomic Encyclopedia of Type Strains, Phase IV (KMG-IV): sequencing the most valuable type-strain genomes for metagenomic binning, comparative biology and taxonomic classification.</title>
        <authorList>
            <person name="Goeker M."/>
        </authorList>
    </citation>
    <scope>NUCLEOTIDE SEQUENCE [LARGE SCALE GENOMIC DNA]</scope>
    <source>
        <strain evidence="2 3">DSM 15867</strain>
    </source>
</reference>
<keyword evidence="3" id="KW-1185">Reference proteome</keyword>
<comment type="caution">
    <text evidence="2">The sequence shown here is derived from an EMBL/GenBank/DDBJ whole genome shotgun (WGS) entry which is preliminary data.</text>
</comment>
<sequence length="284" mass="29880">MSVLLGAALALLAPVAVRAAERQSVPVIDTEDATLGTVEVPTGSLHGTASLDVRNGDYARGAYDDDDAGLSRLPVHAAVTLAGVLARDAAGDARLFLIGQSSNGFHAPSPDERVTPRRWYESNTIVALAWQPTKGLTTAAAYAIKASPNGVAGTTHEASLSIRYARARGLGWWRPNLVVTRRTQGDGGVFTLLGLSPEISWGETTVSAPIVAGVGWSGFYGPDSGDRRYASAGLALQRPLGRIATWRAEIVAIARDRRLRRLDAPDGTTAPVVPLATIALSVPW</sequence>
<feature type="chain" id="PRO_5030708637" evidence="1">
    <location>
        <begin position="20"/>
        <end position="284"/>
    </location>
</feature>
<proteinExistence type="predicted"/>
<organism evidence="2 3">
    <name type="scientific">Sphingomonas abaci</name>
    <dbReference type="NCBI Taxonomy" id="237611"/>
    <lineage>
        <taxon>Bacteria</taxon>
        <taxon>Pseudomonadati</taxon>
        <taxon>Pseudomonadota</taxon>
        <taxon>Alphaproteobacteria</taxon>
        <taxon>Sphingomonadales</taxon>
        <taxon>Sphingomonadaceae</taxon>
        <taxon>Sphingomonas</taxon>
    </lineage>
</organism>
<keyword evidence="1" id="KW-0732">Signal</keyword>
<dbReference type="AlphaFoldDB" id="A0A7W7AJZ3"/>
<evidence type="ECO:0000313" key="3">
    <source>
        <dbReference type="Proteomes" id="UP000574769"/>
    </source>
</evidence>
<evidence type="ECO:0000256" key="1">
    <source>
        <dbReference type="SAM" id="SignalP"/>
    </source>
</evidence>
<accession>A0A7W7AJZ3</accession>
<evidence type="ECO:0000313" key="2">
    <source>
        <dbReference type="EMBL" id="MBB4618428.1"/>
    </source>
</evidence>
<dbReference type="Proteomes" id="UP000574769">
    <property type="component" value="Unassembled WGS sequence"/>
</dbReference>
<protein>
    <submittedName>
        <fullName evidence="2">Uncharacterized protein</fullName>
    </submittedName>
</protein>
<dbReference type="RefSeq" id="WP_184115303.1">
    <property type="nucleotide sequence ID" value="NZ_JACHNY010000005.1"/>
</dbReference>
<dbReference type="EMBL" id="JACHNY010000005">
    <property type="protein sequence ID" value="MBB4618428.1"/>
    <property type="molecule type" value="Genomic_DNA"/>
</dbReference>
<gene>
    <name evidence="2" type="ORF">GGQ96_002571</name>
</gene>
<name>A0A7W7AJZ3_9SPHN</name>
<feature type="signal peptide" evidence="1">
    <location>
        <begin position="1"/>
        <end position="19"/>
    </location>
</feature>